<keyword evidence="1" id="KW-0378">Hydrolase</keyword>
<dbReference type="eggNOG" id="COG3764">
    <property type="taxonomic scope" value="Bacteria"/>
</dbReference>
<keyword evidence="3" id="KW-0732">Signal</keyword>
<dbReference type="InterPro" id="IPR042001">
    <property type="entry name" value="Sortase_F"/>
</dbReference>
<dbReference type="HOGENOM" id="CLU_865826_0_0_0"/>
<evidence type="ECO:0000256" key="3">
    <source>
        <dbReference type="SAM" id="SignalP"/>
    </source>
</evidence>
<dbReference type="InterPro" id="IPR023365">
    <property type="entry name" value="Sortase_dom-sf"/>
</dbReference>
<evidence type="ECO:0000256" key="1">
    <source>
        <dbReference type="ARBA" id="ARBA00022801"/>
    </source>
</evidence>
<dbReference type="EMBL" id="CP001825">
    <property type="protein sequence ID" value="ACZ41485.1"/>
    <property type="molecule type" value="Genomic_DNA"/>
</dbReference>
<dbReference type="InterPro" id="IPR005754">
    <property type="entry name" value="Sortase"/>
</dbReference>
<evidence type="ECO:0000259" key="4">
    <source>
        <dbReference type="Pfam" id="PF08239"/>
    </source>
</evidence>
<reference evidence="6" key="1">
    <citation type="journal article" date="2010" name="Stand. Genomic Sci.">
        <title>Complete genome sequence of 'Thermobaculum terrenum' type strain (YNP1).</title>
        <authorList>
            <person name="Kiss H."/>
            <person name="Cleland D."/>
            <person name="Lapidus A."/>
            <person name="Lucas S."/>
            <person name="Glavina Del Rio T."/>
            <person name="Nolan M."/>
            <person name="Tice H."/>
            <person name="Han C."/>
            <person name="Goodwin L."/>
            <person name="Pitluck S."/>
            <person name="Liolios K."/>
            <person name="Ivanova N."/>
            <person name="Mavromatis K."/>
            <person name="Ovchinnikova G."/>
            <person name="Pati A."/>
            <person name="Chen A."/>
            <person name="Palaniappan K."/>
            <person name="Land M."/>
            <person name="Hauser L."/>
            <person name="Chang Y."/>
            <person name="Jeffries C."/>
            <person name="Lu M."/>
            <person name="Brettin T."/>
            <person name="Detter J."/>
            <person name="Goker M."/>
            <person name="Tindall B."/>
            <person name="Beck B."/>
            <person name="McDermott T."/>
            <person name="Woyke T."/>
            <person name="Bristow J."/>
            <person name="Eisen J."/>
            <person name="Markowitz V."/>
            <person name="Hugenholtz P."/>
            <person name="Kyrpides N."/>
            <person name="Klenk H."/>
            <person name="Cheng J."/>
        </authorList>
    </citation>
    <scope>NUCLEOTIDE SEQUENCE [LARGE SCALE GENOMIC DNA]</scope>
    <source>
        <strain evidence="6">ATCC BAA-798 / YNP1</strain>
    </source>
</reference>
<dbReference type="Pfam" id="PF08239">
    <property type="entry name" value="SH3_3"/>
    <property type="match status" value="1"/>
</dbReference>
<gene>
    <name evidence="5" type="ordered locus">Tter_0567</name>
</gene>
<dbReference type="SUPFAM" id="SSF63817">
    <property type="entry name" value="Sortase"/>
    <property type="match status" value="1"/>
</dbReference>
<proteinExistence type="predicted"/>
<dbReference type="CDD" id="cd05829">
    <property type="entry name" value="Sortase_F"/>
    <property type="match status" value="1"/>
</dbReference>
<organism evidence="5 6">
    <name type="scientific">Thermobaculum terrenum (strain ATCC BAA-798 / CCMEE 7001 / YNP1)</name>
    <dbReference type="NCBI Taxonomy" id="525904"/>
    <lineage>
        <taxon>Bacteria</taxon>
        <taxon>Bacillati</taxon>
        <taxon>Chloroflexota</taxon>
        <taxon>Chloroflexia</taxon>
        <taxon>Candidatus Thermobaculales</taxon>
        <taxon>Candidatus Thermobaculaceae</taxon>
        <taxon>Thermobaculum</taxon>
    </lineage>
</organism>
<feature type="region of interest" description="Disordered" evidence="2">
    <location>
        <begin position="35"/>
        <end position="97"/>
    </location>
</feature>
<dbReference type="GO" id="GO:0016787">
    <property type="term" value="F:hydrolase activity"/>
    <property type="evidence" value="ECO:0007669"/>
    <property type="project" value="UniProtKB-KW"/>
</dbReference>
<evidence type="ECO:0000256" key="2">
    <source>
        <dbReference type="SAM" id="MobiDB-lite"/>
    </source>
</evidence>
<dbReference type="KEGG" id="ttr:Tter_0567"/>
<name>D1CEX9_THET1</name>
<feature type="signal peptide" evidence="3">
    <location>
        <begin position="1"/>
        <end position="25"/>
    </location>
</feature>
<dbReference type="STRING" id="525904.Tter_0567"/>
<sequence>MSKIRIFNASFWLIFVMAFSFFINACGGNANSSAGIPSPTARSQEVVASSPTPAPSPSVYEATQPTPTADGVVASPSPTPAQASPANTPPKESSTKYTRTMYVDGIREGYVGVNLRARPSTESQSLLVIKNREPVRTTKGPMQGADGNLWFPASYNGKEGYILATLLSAQRPAPPPVRLIIKNDRLDVDAAVEYVGLTPDGAMDVPKKWEDVAWYRLGPVPGQQGNAVIAGHLDSTTGPAVFWKLKDIRIGDVVSVIDEDGHKINFKVTKIQSYFDEDAPLYDIFGPTDKSRLNLITCDGSWDPKAKRYDKKLVVFTEKIS</sequence>
<protein>
    <submittedName>
        <fullName evidence="5">Peptidase C60 sortase A and B</fullName>
    </submittedName>
</protein>
<dbReference type="Gene3D" id="2.30.30.40">
    <property type="entry name" value="SH3 Domains"/>
    <property type="match status" value="1"/>
</dbReference>
<dbReference type="Proteomes" id="UP000000323">
    <property type="component" value="Chromosome 1"/>
</dbReference>
<dbReference type="Pfam" id="PF04203">
    <property type="entry name" value="Sortase"/>
    <property type="match status" value="1"/>
</dbReference>
<feature type="compositionally biased region" description="Low complexity" evidence="2">
    <location>
        <begin position="74"/>
        <end position="90"/>
    </location>
</feature>
<feature type="chain" id="PRO_5003021606" evidence="3">
    <location>
        <begin position="26"/>
        <end position="321"/>
    </location>
</feature>
<accession>D1CEX9</accession>
<dbReference type="AlphaFoldDB" id="D1CEX9"/>
<keyword evidence="6" id="KW-1185">Reference proteome</keyword>
<evidence type="ECO:0000313" key="6">
    <source>
        <dbReference type="Proteomes" id="UP000000323"/>
    </source>
</evidence>
<feature type="domain" description="SH3b" evidence="4">
    <location>
        <begin position="112"/>
        <end position="167"/>
    </location>
</feature>
<dbReference type="RefSeq" id="WP_012874520.1">
    <property type="nucleotide sequence ID" value="NC_013525.1"/>
</dbReference>
<dbReference type="eggNOG" id="COG3103">
    <property type="taxonomic scope" value="Bacteria"/>
</dbReference>
<dbReference type="InterPro" id="IPR003646">
    <property type="entry name" value="SH3-like_bac-type"/>
</dbReference>
<dbReference type="Gene3D" id="2.40.260.10">
    <property type="entry name" value="Sortase"/>
    <property type="match status" value="1"/>
</dbReference>
<evidence type="ECO:0000313" key="5">
    <source>
        <dbReference type="EMBL" id="ACZ41485.1"/>
    </source>
</evidence>